<dbReference type="SUPFAM" id="SSF53474">
    <property type="entry name" value="alpha/beta-Hydrolases"/>
    <property type="match status" value="1"/>
</dbReference>
<reference evidence="4" key="1">
    <citation type="journal article" date="2014" name="BMC Genomics">
        <title>Characterizing the developmental transcriptome of the oriental fruit fly, Bactrocera dorsalis (Diptera: Tephritidae) through comparative genomic analysis with Drosophila melanogaster utilizing modENCODE datasets.</title>
        <authorList>
            <person name="Geib S.M."/>
            <person name="Calla B."/>
            <person name="Hall B."/>
            <person name="Hou S."/>
            <person name="Manoukis N.C."/>
        </authorList>
    </citation>
    <scope>NUCLEOTIDE SEQUENCE</scope>
    <source>
        <strain evidence="4">Punador</strain>
    </source>
</reference>
<evidence type="ECO:0000259" key="3">
    <source>
        <dbReference type="Pfam" id="PF00561"/>
    </source>
</evidence>
<dbReference type="InterPro" id="IPR029058">
    <property type="entry name" value="AB_hydrolase_fold"/>
</dbReference>
<organism evidence="4">
    <name type="scientific">Bactrocera dorsalis</name>
    <name type="common">Oriental fruit fly</name>
    <name type="synonym">Dacus dorsalis</name>
    <dbReference type="NCBI Taxonomy" id="27457"/>
    <lineage>
        <taxon>Eukaryota</taxon>
        <taxon>Metazoa</taxon>
        <taxon>Ecdysozoa</taxon>
        <taxon>Arthropoda</taxon>
        <taxon>Hexapoda</taxon>
        <taxon>Insecta</taxon>
        <taxon>Pterygota</taxon>
        <taxon>Neoptera</taxon>
        <taxon>Endopterygota</taxon>
        <taxon>Diptera</taxon>
        <taxon>Brachycera</taxon>
        <taxon>Muscomorpha</taxon>
        <taxon>Tephritoidea</taxon>
        <taxon>Tephritidae</taxon>
        <taxon>Bactrocera</taxon>
        <taxon>Bactrocera</taxon>
    </lineage>
</organism>
<gene>
    <name evidence="4" type="primary">KRAK</name>
</gene>
<dbReference type="GO" id="GO:0016787">
    <property type="term" value="F:hydrolase activity"/>
    <property type="evidence" value="ECO:0007669"/>
    <property type="project" value="UniProtKB-KW"/>
</dbReference>
<dbReference type="EMBL" id="GAKP01007181">
    <property type="protein sequence ID" value="JAC51771.1"/>
    <property type="molecule type" value="Transcribed_RNA"/>
</dbReference>
<dbReference type="Pfam" id="PF00561">
    <property type="entry name" value="Abhydrolase_1"/>
    <property type="match status" value="1"/>
</dbReference>
<evidence type="ECO:0000256" key="1">
    <source>
        <dbReference type="ARBA" id="ARBA00008645"/>
    </source>
</evidence>
<protein>
    <submittedName>
        <fullName evidence="4">Putative serine hydrolase</fullName>
    </submittedName>
</protein>
<accession>A0A034W889</accession>
<dbReference type="AlphaFoldDB" id="A0A034W889"/>
<dbReference type="OrthoDB" id="190201at2759"/>
<dbReference type="PANTHER" id="PTHR43798">
    <property type="entry name" value="MONOACYLGLYCEROL LIPASE"/>
    <property type="match status" value="1"/>
</dbReference>
<comment type="similarity">
    <text evidence="1">Belongs to the AB hydrolase superfamily.</text>
</comment>
<proteinExistence type="inferred from homology"/>
<sequence>MTEPATREYEDIRIPVPWGHLAGRWYGDRNTRPILALHGWLDNMGTWNTLLPLLPQHVGILCIELTGHGYSSKFPKGLPYHTTDYVNLIVRIMKEYKWQKVSLLTHSLSSLVAFIYTSLHPETVDMLIAIDLIIPVQNTPDYEIKGLRTNAERFLVEVERADKLAMHEPPAYTFEKLKQMLYEGSKGSVELDNCEHLLMRNIQKSAKYPDKYYFARDARLKYYVRFISCPPLHMEMAKRIKNVPYLVIKGSMSDMIKEDSDKIIDVLRRNNPHFEYYEIEGTHHVHLNNPEACAAVINPFINAHRPAMPQTWCVDDAEETPMKSSKSVDEKRKRAKGRLRFFRSKL</sequence>
<evidence type="ECO:0000313" key="4">
    <source>
        <dbReference type="EMBL" id="JAC51771.1"/>
    </source>
</evidence>
<name>A0A034W889_BACDO</name>
<dbReference type="PANTHER" id="PTHR43798:SF14">
    <property type="entry name" value="SERINE HYDROLASE-LIKE PROTEIN DDB_G0286239"/>
    <property type="match status" value="1"/>
</dbReference>
<dbReference type="InterPro" id="IPR050266">
    <property type="entry name" value="AB_hydrolase_sf"/>
</dbReference>
<dbReference type="GO" id="GO:0016020">
    <property type="term" value="C:membrane"/>
    <property type="evidence" value="ECO:0007669"/>
    <property type="project" value="TreeGrafter"/>
</dbReference>
<feature type="domain" description="AB hydrolase-1" evidence="3">
    <location>
        <begin position="33"/>
        <end position="143"/>
    </location>
</feature>
<dbReference type="InterPro" id="IPR000073">
    <property type="entry name" value="AB_hydrolase_1"/>
</dbReference>
<dbReference type="Gene3D" id="3.40.50.1820">
    <property type="entry name" value="alpha/beta hydrolase"/>
    <property type="match status" value="1"/>
</dbReference>
<keyword evidence="2 4" id="KW-0378">Hydrolase</keyword>
<evidence type="ECO:0000256" key="2">
    <source>
        <dbReference type="ARBA" id="ARBA00022801"/>
    </source>
</evidence>